<dbReference type="PRINTS" id="PR02045">
    <property type="entry name" value="F138DOMAIN"/>
</dbReference>
<dbReference type="PANTHER" id="PTHR12138">
    <property type="entry name" value="PRIMATE-EXPANDED PROTEIN FAMILY"/>
    <property type="match status" value="1"/>
</dbReference>
<dbReference type="GeneTree" id="ENSGT01120000271815"/>
<reference evidence="3" key="1">
    <citation type="journal article" date="2007" name="Science">
        <title>Evolutionary and biomedical insights from the rhesus macaque genome.</title>
        <authorList>
            <person name="Gibbs R.A."/>
            <person name="Rogers J."/>
            <person name="Katze M.G."/>
            <person name="Bumgarner R."/>
            <person name="Weinstock G.M."/>
            <person name="Mardis E.R."/>
            <person name="Remington K.A."/>
            <person name="Strausberg R.L."/>
            <person name="Venter J.C."/>
            <person name="Wilson R.K."/>
            <person name="Batzer M.A."/>
            <person name="Bustamante C.D."/>
            <person name="Eichler E.E."/>
            <person name="Hahn M.W."/>
            <person name="Hardison R.C."/>
            <person name="Makova K.D."/>
            <person name="Miller W."/>
            <person name="Milosavljevic A."/>
            <person name="Palermo R.E."/>
            <person name="Siepel A."/>
            <person name="Sikela J.M."/>
            <person name="Attaway T."/>
            <person name="Bell S."/>
            <person name="Bernard K.E."/>
            <person name="Buhay C.J."/>
            <person name="Chandrabose M.N."/>
            <person name="Dao M."/>
            <person name="Davis C."/>
            <person name="Delehaunty K.D."/>
            <person name="Ding Y."/>
            <person name="Dinh H.H."/>
            <person name="Dugan-Rocha S."/>
            <person name="Fulton L.A."/>
            <person name="Gabisi R.A."/>
            <person name="Garner T.T."/>
            <person name="Godfrey J."/>
            <person name="Hawes A.C."/>
            <person name="Hernandez J."/>
            <person name="Hines S."/>
            <person name="Holder M."/>
            <person name="Hume J."/>
            <person name="Jhangiani S.N."/>
            <person name="Joshi V."/>
            <person name="Khan Z.M."/>
            <person name="Kirkness E.F."/>
            <person name="Cree A."/>
            <person name="Fowler R.G."/>
            <person name="Lee S."/>
            <person name="Lewis L.R."/>
            <person name="Li Z."/>
            <person name="Liu Y.-S."/>
            <person name="Moore S.M."/>
            <person name="Muzny D."/>
            <person name="Nazareth L.V."/>
            <person name="Ngo D.N."/>
            <person name="Okwuonu G.O."/>
            <person name="Pai G."/>
            <person name="Parker D."/>
            <person name="Paul H.A."/>
            <person name="Pfannkoch C."/>
            <person name="Pohl C.S."/>
            <person name="Rogers Y.-H.C."/>
            <person name="Ruiz S.J."/>
            <person name="Sabo A."/>
            <person name="Santibanez J."/>
            <person name="Schneider B.W."/>
            <person name="Smith S.M."/>
            <person name="Sodergren E."/>
            <person name="Svatek A.F."/>
            <person name="Utterback T.R."/>
            <person name="Vattathil S."/>
            <person name="Warren W."/>
            <person name="White C.S."/>
            <person name="Chinwalla A.T."/>
            <person name="Feng Y."/>
            <person name="Halpern A.L."/>
            <person name="Hillier L.W."/>
            <person name="Huang X."/>
            <person name="Minx P."/>
            <person name="Nelson J.O."/>
            <person name="Pepin K.H."/>
            <person name="Qin X."/>
            <person name="Sutton G.G."/>
            <person name="Venter E."/>
            <person name="Walenz B.P."/>
            <person name="Wallis J.W."/>
            <person name="Worley K.C."/>
            <person name="Yang S.-P."/>
            <person name="Jones S.M."/>
            <person name="Marra M.A."/>
            <person name="Rocchi M."/>
            <person name="Schein J.E."/>
            <person name="Baertsch R."/>
            <person name="Clarke L."/>
            <person name="Csuros M."/>
            <person name="Glasscock J."/>
            <person name="Harris R.A."/>
            <person name="Havlak P."/>
            <person name="Jackson A.R."/>
            <person name="Jiang H."/>
            <person name="Liu Y."/>
            <person name="Messina D.N."/>
            <person name="Shen Y."/>
            <person name="Song H.X.-Z."/>
            <person name="Wylie T."/>
            <person name="Zhang L."/>
            <person name="Birney E."/>
            <person name="Han K."/>
            <person name="Konkel M.K."/>
            <person name="Lee J."/>
            <person name="Smit A.F.A."/>
            <person name="Ullmer B."/>
            <person name="Wang H."/>
            <person name="Xing J."/>
            <person name="Burhans R."/>
            <person name="Cheng Z."/>
            <person name="Karro J.E."/>
            <person name="Ma J."/>
            <person name="Raney B."/>
            <person name="She X."/>
            <person name="Cox M.J."/>
            <person name="Demuth J.P."/>
            <person name="Dumas L.J."/>
            <person name="Han S.-G."/>
            <person name="Hopkins J."/>
            <person name="Karimpour-Fard A."/>
            <person name="Kim Y.H."/>
            <person name="Pollack J.R."/>
            <person name="Vinar T."/>
            <person name="Addo-Quaye C."/>
            <person name="Degenhardt J."/>
            <person name="Denby A."/>
            <person name="Hubisz M.J."/>
            <person name="Indap A."/>
            <person name="Kosiol C."/>
            <person name="Lahn B.T."/>
            <person name="Lawson H.A."/>
            <person name="Marklein A."/>
            <person name="Nielsen R."/>
            <person name="Vallender E.J."/>
            <person name="Clark A.G."/>
            <person name="Ferguson B."/>
            <person name="Hernandez R.D."/>
            <person name="Hirani K."/>
            <person name="Kehrer-Sawatzki H."/>
            <person name="Kolb J."/>
            <person name="Patil S."/>
            <person name="Pu L.-L."/>
            <person name="Ren Y."/>
            <person name="Smith D.G."/>
            <person name="Wheeler D.A."/>
            <person name="Schenck I."/>
            <person name="Ball E.V."/>
            <person name="Chen R."/>
            <person name="Cooper D.N."/>
            <person name="Giardine B."/>
            <person name="Hsu F."/>
            <person name="Kent W.J."/>
            <person name="Lesk A."/>
            <person name="Nelson D.L."/>
            <person name="O'brien W.E."/>
            <person name="Pruefer K."/>
            <person name="Stenson P.D."/>
            <person name="Wallace J.C."/>
            <person name="Ke H."/>
            <person name="Liu X.-M."/>
            <person name="Wang P."/>
            <person name="Xiang A.P."/>
            <person name="Yang F."/>
            <person name="Barber G.P."/>
            <person name="Haussler D."/>
            <person name="Karolchik D."/>
            <person name="Kern A.D."/>
            <person name="Kuhn R.M."/>
            <person name="Smith K.E."/>
            <person name="Zwieg A.S."/>
        </authorList>
    </citation>
    <scope>NUCLEOTIDE SEQUENCE [LARGE SCALE GENOMIC DNA]</scope>
    <source>
        <strain evidence="3">17573</strain>
    </source>
</reference>
<dbReference type="Bgee" id="ENSMMUG00000060167">
    <property type="expression patterns" value="Expressed in ileum and 20 other cell types or tissues"/>
</dbReference>
<protein>
    <submittedName>
        <fullName evidence="2">Uncharacterized protein</fullName>
    </submittedName>
</protein>
<proteinExistence type="predicted"/>
<reference evidence="2" key="3">
    <citation type="submission" date="2025-08" db="UniProtKB">
        <authorList>
            <consortium name="Ensembl"/>
        </authorList>
    </citation>
    <scope>IDENTIFICATION</scope>
    <source>
        <strain evidence="2">17573</strain>
    </source>
</reference>
<name>A0A5F8AB39_MACMU</name>
<keyword evidence="3" id="KW-1185">Reference proteome</keyword>
<dbReference type="Ensembl" id="ENSMMUT00000101717.1">
    <property type="protein sequence ID" value="ENSMMUP00000074138.1"/>
    <property type="gene ID" value="ENSMMUG00000060167.1"/>
</dbReference>
<keyword evidence="1" id="KW-0732">Signal</keyword>
<evidence type="ECO:0000313" key="2">
    <source>
        <dbReference type="Ensembl" id="ENSMMUP00000074138.1"/>
    </source>
</evidence>
<evidence type="ECO:0000256" key="1">
    <source>
        <dbReference type="SAM" id="SignalP"/>
    </source>
</evidence>
<reference evidence="2" key="2">
    <citation type="submission" date="2019-01" db="EMBL/GenBank/DDBJ databases">
        <authorList>
            <person name="Graves T."/>
            <person name="Eichler E.E."/>
            <person name="Wilson R.K."/>
        </authorList>
    </citation>
    <scope>NUCLEOTIDE SEQUENCE [LARGE SCALE GENOMIC DNA]</scope>
    <source>
        <strain evidence="2">17573</strain>
    </source>
</reference>
<feature type="chain" id="PRO_5023915940" evidence="1">
    <location>
        <begin position="21"/>
        <end position="215"/>
    </location>
</feature>
<dbReference type="PANTHER" id="PTHR12138:SF155">
    <property type="entry name" value="DOWN SYNDROME CRITICAL REGION PROTEIN 8"/>
    <property type="match status" value="1"/>
</dbReference>
<dbReference type="InParanoid" id="A0A5F8AB39"/>
<evidence type="ECO:0000313" key="3">
    <source>
        <dbReference type="Proteomes" id="UP000006718"/>
    </source>
</evidence>
<feature type="signal peptide" evidence="1">
    <location>
        <begin position="1"/>
        <end position="20"/>
    </location>
</feature>
<accession>A0A5F8AB39</accession>
<sequence>GVKCTTFCLHVGTVAIPALAQHCLHIGTLAIPTRSQQGLTLTPAGVQWRDLGSLQTHCSIRLPGSSNFPASASQVAGITGACHHTWLVFVFLIETGFHHVGQAGLELLTSGDPPFSASQSAEITGVSHRAWPYSCYLVFFSVFKWSLTLLPKLKCSGLISAHCSVPLPSSSDSLPQPPVVVGITGTCCHAWLIFVFLVEIGFHQFDQTGLELLTS</sequence>
<dbReference type="Proteomes" id="UP000006718">
    <property type="component" value="Chromosome 1"/>
</dbReference>
<dbReference type="VEuPathDB" id="HostDB:ENSMMUG00000060167"/>
<organism evidence="2 3">
    <name type="scientific">Macaca mulatta</name>
    <name type="common">Rhesus macaque</name>
    <dbReference type="NCBI Taxonomy" id="9544"/>
    <lineage>
        <taxon>Eukaryota</taxon>
        <taxon>Metazoa</taxon>
        <taxon>Chordata</taxon>
        <taxon>Craniata</taxon>
        <taxon>Vertebrata</taxon>
        <taxon>Euteleostomi</taxon>
        <taxon>Mammalia</taxon>
        <taxon>Eutheria</taxon>
        <taxon>Euarchontoglires</taxon>
        <taxon>Primates</taxon>
        <taxon>Haplorrhini</taxon>
        <taxon>Catarrhini</taxon>
        <taxon>Cercopithecidae</taxon>
        <taxon>Cercopithecinae</taxon>
        <taxon>Macaca</taxon>
    </lineage>
</organism>
<reference evidence="2" key="4">
    <citation type="submission" date="2025-09" db="UniProtKB">
        <authorList>
            <consortium name="Ensembl"/>
        </authorList>
    </citation>
    <scope>IDENTIFICATION</scope>
    <source>
        <strain evidence="2">17573</strain>
    </source>
</reference>
<dbReference type="AlphaFoldDB" id="A0A5F8AB39"/>